<dbReference type="InterPro" id="IPR038056">
    <property type="entry name" value="YjbR-like_sf"/>
</dbReference>
<dbReference type="AlphaFoldDB" id="A0A8J3CEY7"/>
<dbReference type="Gene3D" id="3.90.1150.30">
    <property type="match status" value="1"/>
</dbReference>
<evidence type="ECO:0000313" key="1">
    <source>
        <dbReference type="EMBL" id="GGM83677.1"/>
    </source>
</evidence>
<sequence length="130" mass="14519">MPRDIAGDLARLALSLPETQQRETWGEQTFRVQDKIFLTLSPDGALASLRTTMEQQTELIAMDPTSFSVAPYTGRFGWVLVHLATVDPDLVGEFVVAAWRRTAPRRVVASYERATVDGEDTGRVGRRRSL</sequence>
<dbReference type="Pfam" id="PF04237">
    <property type="entry name" value="YjbR"/>
    <property type="match status" value="1"/>
</dbReference>
<evidence type="ECO:0000313" key="2">
    <source>
        <dbReference type="Proteomes" id="UP000637578"/>
    </source>
</evidence>
<reference evidence="1" key="2">
    <citation type="submission" date="2020-09" db="EMBL/GenBank/DDBJ databases">
        <authorList>
            <person name="Sun Q."/>
            <person name="Zhou Y."/>
        </authorList>
    </citation>
    <scope>NUCLEOTIDE SEQUENCE</scope>
    <source>
        <strain evidence="1">CGMCC 4.5737</strain>
    </source>
</reference>
<keyword evidence="2" id="KW-1185">Reference proteome</keyword>
<organism evidence="1 2">
    <name type="scientific">Longimycelium tulufanense</name>
    <dbReference type="NCBI Taxonomy" id="907463"/>
    <lineage>
        <taxon>Bacteria</taxon>
        <taxon>Bacillati</taxon>
        <taxon>Actinomycetota</taxon>
        <taxon>Actinomycetes</taxon>
        <taxon>Pseudonocardiales</taxon>
        <taxon>Pseudonocardiaceae</taxon>
        <taxon>Longimycelium</taxon>
    </lineage>
</organism>
<accession>A0A8J3CEY7</accession>
<proteinExistence type="predicted"/>
<dbReference type="EMBL" id="BMMK01000063">
    <property type="protein sequence ID" value="GGM83677.1"/>
    <property type="molecule type" value="Genomic_DNA"/>
</dbReference>
<comment type="caution">
    <text evidence="1">The sequence shown here is derived from an EMBL/GenBank/DDBJ whole genome shotgun (WGS) entry which is preliminary data.</text>
</comment>
<dbReference type="Proteomes" id="UP000637578">
    <property type="component" value="Unassembled WGS sequence"/>
</dbReference>
<dbReference type="InterPro" id="IPR058532">
    <property type="entry name" value="YjbR/MT2646/Rv2570-like"/>
</dbReference>
<protein>
    <recommendedName>
        <fullName evidence="3">MmcQ/YjbR family DNA-binding protein</fullName>
    </recommendedName>
</protein>
<gene>
    <name evidence="1" type="ORF">GCM10012275_62870</name>
</gene>
<name>A0A8J3CEY7_9PSEU</name>
<evidence type="ECO:0008006" key="3">
    <source>
        <dbReference type="Google" id="ProtNLM"/>
    </source>
</evidence>
<reference evidence="1" key="1">
    <citation type="journal article" date="2014" name="Int. J. Syst. Evol. Microbiol.">
        <title>Complete genome sequence of Corynebacterium casei LMG S-19264T (=DSM 44701T), isolated from a smear-ripened cheese.</title>
        <authorList>
            <consortium name="US DOE Joint Genome Institute (JGI-PGF)"/>
            <person name="Walter F."/>
            <person name="Albersmeier A."/>
            <person name="Kalinowski J."/>
            <person name="Ruckert C."/>
        </authorList>
    </citation>
    <scope>NUCLEOTIDE SEQUENCE</scope>
    <source>
        <strain evidence="1">CGMCC 4.5737</strain>
    </source>
</reference>
<dbReference type="SUPFAM" id="SSF142906">
    <property type="entry name" value="YjbR-like"/>
    <property type="match status" value="1"/>
</dbReference>
<dbReference type="RefSeq" id="WP_229686913.1">
    <property type="nucleotide sequence ID" value="NZ_BMMK01000063.1"/>
</dbReference>